<dbReference type="Gene3D" id="3.40.50.40">
    <property type="match status" value="1"/>
</dbReference>
<dbReference type="EMBL" id="ML121596">
    <property type="protein sequence ID" value="RPB19175.1"/>
    <property type="molecule type" value="Genomic_DNA"/>
</dbReference>
<dbReference type="AlphaFoldDB" id="A0A3N4LMK8"/>
<evidence type="ECO:0000256" key="6">
    <source>
        <dbReference type="PROSITE-ProRule" id="PRU00023"/>
    </source>
</evidence>
<dbReference type="Pfam" id="PF17763">
    <property type="entry name" value="Asparaginase_C"/>
    <property type="match status" value="1"/>
</dbReference>
<dbReference type="InterPro" id="IPR037152">
    <property type="entry name" value="L-asparaginase_N_sf"/>
</dbReference>
<dbReference type="InParanoid" id="A0A3N4LMK8"/>
<comment type="similarity">
    <text evidence="5">In the N-terminal section; belongs to the asparaginase 1 family.</text>
</comment>
<dbReference type="InterPro" id="IPR036152">
    <property type="entry name" value="Asp/glu_Ase-like_sf"/>
</dbReference>
<gene>
    <name evidence="10" type="ORF">L211DRAFT_794876</name>
</gene>
<dbReference type="SMART" id="SM00248">
    <property type="entry name" value="ANK"/>
    <property type="match status" value="2"/>
</dbReference>
<dbReference type="PRINTS" id="PR00139">
    <property type="entry name" value="ASNGLNASE"/>
</dbReference>
<evidence type="ECO:0000259" key="9">
    <source>
        <dbReference type="Pfam" id="PF17763"/>
    </source>
</evidence>
<dbReference type="InterPro" id="IPR027474">
    <property type="entry name" value="L-asparaginase_N"/>
</dbReference>
<dbReference type="InterPro" id="IPR040919">
    <property type="entry name" value="Asparaginase_C"/>
</dbReference>
<evidence type="ECO:0000256" key="5">
    <source>
        <dbReference type="ARBA" id="ARBA00061199"/>
    </source>
</evidence>
<dbReference type="PANTHER" id="PTHR11707:SF28">
    <property type="entry name" value="60 KDA LYSOPHOSPHOLIPASE"/>
    <property type="match status" value="1"/>
</dbReference>
<evidence type="ECO:0000313" key="11">
    <source>
        <dbReference type="Proteomes" id="UP000267821"/>
    </source>
</evidence>
<dbReference type="InterPro" id="IPR041725">
    <property type="entry name" value="L-asparaginase_I"/>
</dbReference>
<dbReference type="PROSITE" id="PS50088">
    <property type="entry name" value="ANK_REPEAT"/>
    <property type="match status" value="2"/>
</dbReference>
<dbReference type="GO" id="GO:0004067">
    <property type="term" value="F:asparaginase activity"/>
    <property type="evidence" value="ECO:0007669"/>
    <property type="project" value="UniProtKB-UniRule"/>
</dbReference>
<dbReference type="STRING" id="1051890.A0A3N4LMK8"/>
<dbReference type="SUPFAM" id="SSF48403">
    <property type="entry name" value="Ankyrin repeat"/>
    <property type="match status" value="1"/>
</dbReference>
<protein>
    <recommendedName>
        <fullName evidence="1">asparaginase</fullName>
        <ecNumber evidence="1">3.5.1.1</ecNumber>
    </recommendedName>
</protein>
<feature type="repeat" description="ANK" evidence="6">
    <location>
        <begin position="500"/>
        <end position="532"/>
    </location>
</feature>
<dbReference type="PROSITE" id="PS51732">
    <property type="entry name" value="ASN_GLN_ASE_3"/>
    <property type="match status" value="1"/>
</dbReference>
<feature type="region of interest" description="Disordered" evidence="7">
    <location>
        <begin position="1"/>
        <end position="20"/>
    </location>
</feature>
<dbReference type="Proteomes" id="UP000267821">
    <property type="component" value="Unassembled WGS sequence"/>
</dbReference>
<keyword evidence="11" id="KW-1185">Reference proteome</keyword>
<proteinExistence type="inferred from homology"/>
<keyword evidence="3" id="KW-0378">Hydrolase</keyword>
<dbReference type="CDD" id="cd08963">
    <property type="entry name" value="L-asparaginase_I"/>
    <property type="match status" value="1"/>
</dbReference>
<dbReference type="Gene3D" id="1.25.40.20">
    <property type="entry name" value="Ankyrin repeat-containing domain"/>
    <property type="match status" value="1"/>
</dbReference>
<dbReference type="EC" id="3.5.1.1" evidence="1"/>
<dbReference type="InterPro" id="IPR036770">
    <property type="entry name" value="Ankyrin_rpt-contain_sf"/>
</dbReference>
<evidence type="ECO:0000313" key="10">
    <source>
        <dbReference type="EMBL" id="RPB19175.1"/>
    </source>
</evidence>
<evidence type="ECO:0000256" key="1">
    <source>
        <dbReference type="ARBA" id="ARBA00012920"/>
    </source>
</evidence>
<dbReference type="Gene3D" id="3.40.50.1170">
    <property type="entry name" value="L-asparaginase, N-terminal domain"/>
    <property type="match status" value="1"/>
</dbReference>
<dbReference type="GO" id="GO:0009066">
    <property type="term" value="P:aspartate family amino acid metabolic process"/>
    <property type="evidence" value="ECO:0007669"/>
    <property type="project" value="UniProtKB-ARBA"/>
</dbReference>
<feature type="domain" description="L-asparaginase N-terminal" evidence="8">
    <location>
        <begin position="36"/>
        <end position="255"/>
    </location>
</feature>
<dbReference type="SMART" id="SM00870">
    <property type="entry name" value="Asparaginase"/>
    <property type="match status" value="1"/>
</dbReference>
<accession>A0A3N4LMK8</accession>
<organism evidence="10 11">
    <name type="scientific">Terfezia boudieri ATCC MYA-4762</name>
    <dbReference type="NCBI Taxonomy" id="1051890"/>
    <lineage>
        <taxon>Eukaryota</taxon>
        <taxon>Fungi</taxon>
        <taxon>Dikarya</taxon>
        <taxon>Ascomycota</taxon>
        <taxon>Pezizomycotina</taxon>
        <taxon>Pezizomycetes</taxon>
        <taxon>Pezizales</taxon>
        <taxon>Pezizaceae</taxon>
        <taxon>Terfezia</taxon>
    </lineage>
</organism>
<dbReference type="FunFam" id="3.40.50.40:FF:000001">
    <property type="entry name" value="L-asparaginase 1"/>
    <property type="match status" value="1"/>
</dbReference>
<dbReference type="PANTHER" id="PTHR11707">
    <property type="entry name" value="L-ASPARAGINASE"/>
    <property type="match status" value="1"/>
</dbReference>
<dbReference type="Pfam" id="PF00710">
    <property type="entry name" value="Asparaginase"/>
    <property type="match status" value="1"/>
</dbReference>
<keyword evidence="4 6" id="KW-0040">ANK repeat</keyword>
<evidence type="ECO:0000256" key="3">
    <source>
        <dbReference type="ARBA" id="ARBA00022801"/>
    </source>
</evidence>
<dbReference type="SFLD" id="SFLDS00057">
    <property type="entry name" value="Glutaminase/Asparaginase"/>
    <property type="match status" value="1"/>
</dbReference>
<evidence type="ECO:0000256" key="7">
    <source>
        <dbReference type="SAM" id="MobiDB-lite"/>
    </source>
</evidence>
<dbReference type="InterPro" id="IPR002110">
    <property type="entry name" value="Ankyrin_rpt"/>
</dbReference>
<dbReference type="PIRSF" id="PIRSF500176">
    <property type="entry name" value="L_ASNase"/>
    <property type="match status" value="1"/>
</dbReference>
<dbReference type="PROSITE" id="PS50297">
    <property type="entry name" value="ANK_REP_REGION"/>
    <property type="match status" value="2"/>
</dbReference>
<feature type="repeat" description="ANK" evidence="6">
    <location>
        <begin position="467"/>
        <end position="499"/>
    </location>
</feature>
<dbReference type="PIRSF" id="PIRSF001220">
    <property type="entry name" value="L-ASNase_gatD"/>
    <property type="match status" value="1"/>
</dbReference>
<evidence type="ECO:0000256" key="2">
    <source>
        <dbReference type="ARBA" id="ARBA00022737"/>
    </source>
</evidence>
<dbReference type="Pfam" id="PF12796">
    <property type="entry name" value="Ank_2"/>
    <property type="match status" value="1"/>
</dbReference>
<dbReference type="FunFam" id="3.40.50.1170:FF:000003">
    <property type="entry name" value="60 kDa lysophospholipase"/>
    <property type="match status" value="1"/>
</dbReference>
<evidence type="ECO:0000259" key="8">
    <source>
        <dbReference type="Pfam" id="PF00710"/>
    </source>
</evidence>
<sequence>MPGATTPDSPPSPAPSNVPELGLVPDAVTLGAPESRVLVIATGGTICMKRGLNGYVPERNFMNLLSPRPSFNDHSNQPPMPCYADAVNAEALTYLPSLRTPLSTYNRHVRFSVLEFDPLLDSSSINAKGWGEIARSIERNYQLFDAFVVLHGTDSLAYTASALGFMIGSLGKAIIFTGSQAPMTELQSDATDNLLGSLIIAGHFMIPEVCLYFGFKLFRGNRVTKSNSVAFNAFSSPNHPPLATVGINITINWNLITRPSTLTPFHISKYPPGTAHVACLRIFPGILPEMIEGVLKLEGLRGLVLETFGSGNAPEDGRLLEVLRQGVEDGIVIVNVTQCMTGSVCPLYAAGTALARTGVVFGMDMTTEAALTKLSCLLADPNLSVQEIRSMMSRSLRGEITEQTLMSFAHPPQLQKISQQQALGPKQAALSVLAYAIKKGDEIGVREALKQAKAEGEGWLLNEFDYAGFTPLHIAATSPSLAILREFLSQGASVHLRNHDGHTPLYLAADAGKLDNVKLLRESGAHLHTEEIELATILRGRLEAGSGKAICWEMAGA</sequence>
<dbReference type="OrthoDB" id="542841at2759"/>
<reference evidence="10 11" key="1">
    <citation type="journal article" date="2018" name="Nat. Ecol. Evol.">
        <title>Pezizomycetes genomes reveal the molecular basis of ectomycorrhizal truffle lifestyle.</title>
        <authorList>
            <person name="Murat C."/>
            <person name="Payen T."/>
            <person name="Noel B."/>
            <person name="Kuo A."/>
            <person name="Morin E."/>
            <person name="Chen J."/>
            <person name="Kohler A."/>
            <person name="Krizsan K."/>
            <person name="Balestrini R."/>
            <person name="Da Silva C."/>
            <person name="Montanini B."/>
            <person name="Hainaut M."/>
            <person name="Levati E."/>
            <person name="Barry K.W."/>
            <person name="Belfiori B."/>
            <person name="Cichocki N."/>
            <person name="Clum A."/>
            <person name="Dockter R.B."/>
            <person name="Fauchery L."/>
            <person name="Guy J."/>
            <person name="Iotti M."/>
            <person name="Le Tacon F."/>
            <person name="Lindquist E.A."/>
            <person name="Lipzen A."/>
            <person name="Malagnac F."/>
            <person name="Mello A."/>
            <person name="Molinier V."/>
            <person name="Miyauchi S."/>
            <person name="Poulain J."/>
            <person name="Riccioni C."/>
            <person name="Rubini A."/>
            <person name="Sitrit Y."/>
            <person name="Splivallo R."/>
            <person name="Traeger S."/>
            <person name="Wang M."/>
            <person name="Zifcakova L."/>
            <person name="Wipf D."/>
            <person name="Zambonelli A."/>
            <person name="Paolocci F."/>
            <person name="Nowrousian M."/>
            <person name="Ottonello S."/>
            <person name="Baldrian P."/>
            <person name="Spatafora J.W."/>
            <person name="Henrissat B."/>
            <person name="Nagy L.G."/>
            <person name="Aury J.M."/>
            <person name="Wincker P."/>
            <person name="Grigoriev I.V."/>
            <person name="Bonfante P."/>
            <person name="Martin F.M."/>
        </authorList>
    </citation>
    <scope>NUCLEOTIDE SEQUENCE [LARGE SCALE GENOMIC DNA]</scope>
    <source>
        <strain evidence="10 11">ATCC MYA-4762</strain>
    </source>
</reference>
<dbReference type="InterPro" id="IPR006034">
    <property type="entry name" value="Asparaginase/glutaminase-like"/>
</dbReference>
<evidence type="ECO:0000256" key="4">
    <source>
        <dbReference type="ARBA" id="ARBA00023043"/>
    </source>
</evidence>
<dbReference type="SUPFAM" id="SSF53774">
    <property type="entry name" value="Glutaminase/Asparaginase"/>
    <property type="match status" value="1"/>
</dbReference>
<name>A0A3N4LMK8_9PEZI</name>
<dbReference type="InterPro" id="IPR027473">
    <property type="entry name" value="L-asparaginase_C"/>
</dbReference>
<feature type="domain" description="Asparaginase/glutaminase C-terminal" evidence="9">
    <location>
        <begin position="276"/>
        <end position="392"/>
    </location>
</feature>
<keyword evidence="2" id="KW-0677">Repeat</keyword>